<dbReference type="EMBL" id="ML769415">
    <property type="protein sequence ID" value="KAE9404669.1"/>
    <property type="molecule type" value="Genomic_DNA"/>
</dbReference>
<organism evidence="1 2">
    <name type="scientific">Gymnopus androsaceus JB14</name>
    <dbReference type="NCBI Taxonomy" id="1447944"/>
    <lineage>
        <taxon>Eukaryota</taxon>
        <taxon>Fungi</taxon>
        <taxon>Dikarya</taxon>
        <taxon>Basidiomycota</taxon>
        <taxon>Agaricomycotina</taxon>
        <taxon>Agaricomycetes</taxon>
        <taxon>Agaricomycetidae</taxon>
        <taxon>Agaricales</taxon>
        <taxon>Marasmiineae</taxon>
        <taxon>Omphalotaceae</taxon>
        <taxon>Gymnopus</taxon>
    </lineage>
</organism>
<accession>A0A6A4I1P7</accession>
<dbReference type="AlphaFoldDB" id="A0A6A4I1P7"/>
<sequence>MVNLFHALTCYLSKFWCQEQMKCARCSVIVQKKDEASGPRKTHCVCVHSARLKPAPAMVCRIVHTLSNGKGDLLSNQSSRAIRVCGPILRTMNVTLERQA</sequence>
<reference evidence="1" key="1">
    <citation type="journal article" date="2019" name="Environ. Microbiol.">
        <title>Fungal ecological strategies reflected in gene transcription - a case study of two litter decomposers.</title>
        <authorList>
            <person name="Barbi F."/>
            <person name="Kohler A."/>
            <person name="Barry K."/>
            <person name="Baskaran P."/>
            <person name="Daum C."/>
            <person name="Fauchery L."/>
            <person name="Ihrmark K."/>
            <person name="Kuo A."/>
            <person name="LaButti K."/>
            <person name="Lipzen A."/>
            <person name="Morin E."/>
            <person name="Grigoriev I.V."/>
            <person name="Henrissat B."/>
            <person name="Lindahl B."/>
            <person name="Martin F."/>
        </authorList>
    </citation>
    <scope>NUCLEOTIDE SEQUENCE</scope>
    <source>
        <strain evidence="1">JB14</strain>
    </source>
</reference>
<evidence type="ECO:0000313" key="2">
    <source>
        <dbReference type="Proteomes" id="UP000799118"/>
    </source>
</evidence>
<proteinExistence type="predicted"/>
<dbReference type="Proteomes" id="UP000799118">
    <property type="component" value="Unassembled WGS sequence"/>
</dbReference>
<gene>
    <name evidence="1" type="ORF">BT96DRAFT_412858</name>
</gene>
<protein>
    <submittedName>
        <fullName evidence="1">Uncharacterized protein</fullName>
    </submittedName>
</protein>
<evidence type="ECO:0000313" key="1">
    <source>
        <dbReference type="EMBL" id="KAE9404669.1"/>
    </source>
</evidence>
<keyword evidence="2" id="KW-1185">Reference proteome</keyword>
<name>A0A6A4I1P7_9AGAR</name>